<sequence>MGGPSEIMSGLCGIVDGPSGIVGEPSGITSRPSGITSGPSGIVMPTSGPSSLQMGNPNVGVIPRSGLHFFRGLQPEPRMNIQMYPDGTVTNIPPTMVADQFGMIGFLSAHRGMQFDPKLATLTVGEDPVNMGLGMNSNLEVPDSNGRGRHGREWRYHKVERAWVKRLNFGSIVERTTTFERGVYNVFDPIFWRKMPREMTLHYEDLERKPTIPPDMRAFFDR</sequence>
<accession>A0A1S0TRM6</accession>
<dbReference type="KEGG" id="loa:LOAG_09579"/>
<dbReference type="GO" id="GO:2000036">
    <property type="term" value="P:regulation of stem cell population maintenance"/>
    <property type="evidence" value="ECO:0007669"/>
    <property type="project" value="UniProtKB-ARBA"/>
</dbReference>
<dbReference type="RefSeq" id="XP_020301849.1">
    <property type="nucleotide sequence ID" value="XM_020447970.1"/>
</dbReference>
<evidence type="ECO:0000256" key="2">
    <source>
        <dbReference type="ARBA" id="ARBA00023015"/>
    </source>
</evidence>
<name>A0A1S0TRM6_LOALO</name>
<dbReference type="OrthoDB" id="25391at2759"/>
<evidence type="ECO:0000259" key="4">
    <source>
        <dbReference type="Pfam" id="PF04153"/>
    </source>
</evidence>
<gene>
    <name evidence="5" type="ORF">LOAG_09579</name>
</gene>
<evidence type="ECO:0000256" key="1">
    <source>
        <dbReference type="ARBA" id="ARBA00007682"/>
    </source>
</evidence>
<reference evidence="5" key="1">
    <citation type="submission" date="2012-04" db="EMBL/GenBank/DDBJ databases">
        <title>The Genome Sequence of Loa loa.</title>
        <authorList>
            <consortium name="The Broad Institute Genome Sequencing Platform"/>
            <consortium name="Broad Institute Genome Sequencing Center for Infectious Disease"/>
            <person name="Nutman T.B."/>
            <person name="Fink D.L."/>
            <person name="Russ C."/>
            <person name="Young S."/>
            <person name="Zeng Q."/>
            <person name="Gargeya S."/>
            <person name="Alvarado L."/>
            <person name="Berlin A."/>
            <person name="Chapman S.B."/>
            <person name="Chen Z."/>
            <person name="Freedman E."/>
            <person name="Gellesch M."/>
            <person name="Goldberg J."/>
            <person name="Griggs A."/>
            <person name="Gujja S."/>
            <person name="Heilman E.R."/>
            <person name="Heiman D."/>
            <person name="Howarth C."/>
            <person name="Mehta T."/>
            <person name="Neiman D."/>
            <person name="Pearson M."/>
            <person name="Roberts A."/>
            <person name="Saif S."/>
            <person name="Shea T."/>
            <person name="Shenoy N."/>
            <person name="Sisk P."/>
            <person name="Stolte C."/>
            <person name="Sykes S."/>
            <person name="White J."/>
            <person name="Yandava C."/>
            <person name="Haas B."/>
            <person name="Henn M.R."/>
            <person name="Nusbaum C."/>
            <person name="Birren B."/>
        </authorList>
    </citation>
    <scope>NUCLEOTIDE SEQUENCE [LARGE SCALE GENOMIC DNA]</scope>
</reference>
<dbReference type="EMBL" id="JH712094">
    <property type="protein sequence ID" value="EFO18915.2"/>
    <property type="molecule type" value="Genomic_DNA"/>
</dbReference>
<dbReference type="InParanoid" id="A0A1S0TRM6"/>
<dbReference type="GO" id="GO:0030015">
    <property type="term" value="C:CCR4-NOT core complex"/>
    <property type="evidence" value="ECO:0007669"/>
    <property type="project" value="InterPro"/>
</dbReference>
<proteinExistence type="inferred from homology"/>
<dbReference type="GeneID" id="9947020"/>
<organism evidence="5">
    <name type="scientific">Loa loa</name>
    <name type="common">Eye worm</name>
    <name type="synonym">Filaria loa</name>
    <dbReference type="NCBI Taxonomy" id="7209"/>
    <lineage>
        <taxon>Eukaryota</taxon>
        <taxon>Metazoa</taxon>
        <taxon>Ecdysozoa</taxon>
        <taxon>Nematoda</taxon>
        <taxon>Chromadorea</taxon>
        <taxon>Rhabditida</taxon>
        <taxon>Spirurina</taxon>
        <taxon>Spiruromorpha</taxon>
        <taxon>Filarioidea</taxon>
        <taxon>Onchocercidae</taxon>
        <taxon>Loa</taxon>
    </lineage>
</organism>
<dbReference type="InterPro" id="IPR007282">
    <property type="entry name" value="NOT2/3/5_C"/>
</dbReference>
<dbReference type="InterPro" id="IPR040168">
    <property type="entry name" value="Not2/3/5"/>
</dbReference>
<dbReference type="OMA" id="KVERIWL"/>
<dbReference type="PANTHER" id="PTHR23326">
    <property type="entry name" value="CCR4 NOT-RELATED"/>
    <property type="match status" value="1"/>
</dbReference>
<dbReference type="Gene3D" id="2.30.30.1020">
    <property type="entry name" value="CCR4-NOT complex subunit 2/3/5, C-terminal domain"/>
    <property type="match status" value="1"/>
</dbReference>
<evidence type="ECO:0000256" key="3">
    <source>
        <dbReference type="ARBA" id="ARBA00023163"/>
    </source>
</evidence>
<keyword evidence="3" id="KW-0804">Transcription</keyword>
<feature type="domain" description="NOT2/NOT3/NOT5 C-terminal" evidence="4">
    <location>
        <begin position="152"/>
        <end position="206"/>
    </location>
</feature>
<keyword evidence="2" id="KW-0805">Transcription regulation</keyword>
<dbReference type="InterPro" id="IPR038635">
    <property type="entry name" value="CCR4-NOT_su2/3/5_C_sf"/>
</dbReference>
<dbReference type="AlphaFoldDB" id="A0A1S0TRM6"/>
<protein>
    <submittedName>
        <fullName evidence="5">NOT2/NOT3/NOT5 family protein</fullName>
    </submittedName>
</protein>
<dbReference type="Pfam" id="PF04153">
    <property type="entry name" value="NOT2_3_5_C"/>
    <property type="match status" value="1"/>
</dbReference>
<dbReference type="CTD" id="9947020"/>
<evidence type="ECO:0000313" key="5">
    <source>
        <dbReference type="EMBL" id="EFO18915.2"/>
    </source>
</evidence>
<comment type="similarity">
    <text evidence="1">Belongs to the CNOT2/3/5 family.</text>
</comment>
<dbReference type="GO" id="GO:0006355">
    <property type="term" value="P:regulation of DNA-templated transcription"/>
    <property type="evidence" value="ECO:0007669"/>
    <property type="project" value="InterPro"/>
</dbReference>